<dbReference type="EMBL" id="JACIEZ010000001">
    <property type="protein sequence ID" value="MBB4062866.1"/>
    <property type="molecule type" value="Genomic_DNA"/>
</dbReference>
<dbReference type="Pfam" id="PF12802">
    <property type="entry name" value="MarR_2"/>
    <property type="match status" value="1"/>
</dbReference>
<organism evidence="2 3">
    <name type="scientific">Gellertiella hungarica</name>
    <dbReference type="NCBI Taxonomy" id="1572859"/>
    <lineage>
        <taxon>Bacteria</taxon>
        <taxon>Pseudomonadati</taxon>
        <taxon>Pseudomonadota</taxon>
        <taxon>Alphaproteobacteria</taxon>
        <taxon>Hyphomicrobiales</taxon>
        <taxon>Rhizobiaceae</taxon>
        <taxon>Gellertiella</taxon>
    </lineage>
</organism>
<proteinExistence type="predicted"/>
<gene>
    <name evidence="2" type="ORF">GGR23_000027</name>
</gene>
<dbReference type="InterPro" id="IPR000835">
    <property type="entry name" value="HTH_MarR-typ"/>
</dbReference>
<accession>A0A7W6J161</accession>
<dbReference type="Gene3D" id="1.10.10.10">
    <property type="entry name" value="Winged helix-like DNA-binding domain superfamily/Winged helix DNA-binding domain"/>
    <property type="match status" value="1"/>
</dbReference>
<dbReference type="GO" id="GO:0003700">
    <property type="term" value="F:DNA-binding transcription factor activity"/>
    <property type="evidence" value="ECO:0007669"/>
    <property type="project" value="InterPro"/>
</dbReference>
<dbReference type="InterPro" id="IPR039422">
    <property type="entry name" value="MarR/SlyA-like"/>
</dbReference>
<protein>
    <submittedName>
        <fullName evidence="2">DNA-binding MarR family transcriptional regulator</fullName>
    </submittedName>
</protein>
<name>A0A7W6J161_9HYPH</name>
<comment type="caution">
    <text evidence="2">The sequence shown here is derived from an EMBL/GenBank/DDBJ whole genome shotgun (WGS) entry which is preliminary data.</text>
</comment>
<evidence type="ECO:0000313" key="3">
    <source>
        <dbReference type="Proteomes" id="UP000528286"/>
    </source>
</evidence>
<evidence type="ECO:0000259" key="1">
    <source>
        <dbReference type="PROSITE" id="PS50995"/>
    </source>
</evidence>
<dbReference type="InterPro" id="IPR036390">
    <property type="entry name" value="WH_DNA-bd_sf"/>
</dbReference>
<dbReference type="GO" id="GO:0003677">
    <property type="term" value="F:DNA binding"/>
    <property type="evidence" value="ECO:0007669"/>
    <property type="project" value="UniProtKB-KW"/>
</dbReference>
<dbReference type="GO" id="GO:0006950">
    <property type="term" value="P:response to stress"/>
    <property type="evidence" value="ECO:0007669"/>
    <property type="project" value="TreeGrafter"/>
</dbReference>
<dbReference type="PANTHER" id="PTHR33164">
    <property type="entry name" value="TRANSCRIPTIONAL REGULATOR, MARR FAMILY"/>
    <property type="match status" value="1"/>
</dbReference>
<dbReference type="RefSeq" id="WP_183364070.1">
    <property type="nucleotide sequence ID" value="NZ_JACIEZ010000001.1"/>
</dbReference>
<dbReference type="InterPro" id="IPR036388">
    <property type="entry name" value="WH-like_DNA-bd_sf"/>
</dbReference>
<dbReference type="PROSITE" id="PS50995">
    <property type="entry name" value="HTH_MARR_2"/>
    <property type="match status" value="1"/>
</dbReference>
<sequence length="162" mass="17565">MAKSPEAKGAVPKVGEGRRGMEGYLLYLLRQANTVAQQAMDRALAELGLSVAQYSALTMIKAYQPLSSADLARLSMLTPQSAHEVVQRLDGRGLIRKFPDPHHRRIVRLEITDAGQALIQEARKLFDPVEERLLAAAGGIDPAVIRQWLVAVATGLAGNDEA</sequence>
<evidence type="ECO:0000313" key="2">
    <source>
        <dbReference type="EMBL" id="MBB4062866.1"/>
    </source>
</evidence>
<dbReference type="SUPFAM" id="SSF46785">
    <property type="entry name" value="Winged helix' DNA-binding domain"/>
    <property type="match status" value="1"/>
</dbReference>
<dbReference type="Proteomes" id="UP000528286">
    <property type="component" value="Unassembled WGS sequence"/>
</dbReference>
<feature type="domain" description="HTH marR-type" evidence="1">
    <location>
        <begin position="22"/>
        <end position="154"/>
    </location>
</feature>
<keyword evidence="2" id="KW-0238">DNA-binding</keyword>
<dbReference type="AlphaFoldDB" id="A0A7W6J161"/>
<keyword evidence="3" id="KW-1185">Reference proteome</keyword>
<reference evidence="2 3" key="1">
    <citation type="submission" date="2020-08" db="EMBL/GenBank/DDBJ databases">
        <title>Genomic Encyclopedia of Type Strains, Phase IV (KMG-IV): sequencing the most valuable type-strain genomes for metagenomic binning, comparative biology and taxonomic classification.</title>
        <authorList>
            <person name="Goeker M."/>
        </authorList>
    </citation>
    <scope>NUCLEOTIDE SEQUENCE [LARGE SCALE GENOMIC DNA]</scope>
    <source>
        <strain evidence="2 3">DSM 29853</strain>
    </source>
</reference>
<dbReference type="SMART" id="SM00347">
    <property type="entry name" value="HTH_MARR"/>
    <property type="match status" value="1"/>
</dbReference>
<dbReference type="PANTHER" id="PTHR33164:SF43">
    <property type="entry name" value="HTH-TYPE TRANSCRIPTIONAL REPRESSOR YETL"/>
    <property type="match status" value="1"/>
</dbReference>